<feature type="region of interest" description="Disordered" evidence="1">
    <location>
        <begin position="186"/>
        <end position="217"/>
    </location>
</feature>
<gene>
    <name evidence="3" type="ORF">CYCCA115_LOCUS8391</name>
</gene>
<comment type="caution">
    <text evidence="3">The sequence shown here is derived from an EMBL/GenBank/DDBJ whole genome shotgun (WGS) entry which is preliminary data.</text>
</comment>
<feature type="compositionally biased region" description="Acidic residues" evidence="1">
    <location>
        <begin position="198"/>
        <end position="215"/>
    </location>
</feature>
<evidence type="ECO:0000313" key="3">
    <source>
        <dbReference type="EMBL" id="CAJ1943341.1"/>
    </source>
</evidence>
<dbReference type="AlphaFoldDB" id="A0AAD2FJ41"/>
<proteinExistence type="predicted"/>
<organism evidence="3 4">
    <name type="scientific">Cylindrotheca closterium</name>
    <dbReference type="NCBI Taxonomy" id="2856"/>
    <lineage>
        <taxon>Eukaryota</taxon>
        <taxon>Sar</taxon>
        <taxon>Stramenopiles</taxon>
        <taxon>Ochrophyta</taxon>
        <taxon>Bacillariophyta</taxon>
        <taxon>Bacillariophyceae</taxon>
        <taxon>Bacillariophycidae</taxon>
        <taxon>Bacillariales</taxon>
        <taxon>Bacillariaceae</taxon>
        <taxon>Cylindrotheca</taxon>
    </lineage>
</organism>
<evidence type="ECO:0000313" key="4">
    <source>
        <dbReference type="Proteomes" id="UP001295423"/>
    </source>
</evidence>
<sequence length="1121" mass="126210">MSSSLLPSLDEQSKSSTSLSNGEFTSMSSTAASFSRIIMSSSIRRSLGEADLSSAYESQISKSSRLRDNIHIQELTINKLQYDAVGLVGRETEVNTLRSCLDNLLIQEDHKNNNQNKKQVVFLKGYSGTGKTKLVNTALQKTTSMTENGMFVVGKFDFQSCDEPYSGIAAAFNEICRSMKNHSIEKKKRSSSLKEEAGGDDSSENDDDDDDDGDDGIGHAIASGLGSEISLLLRLIPDLDGLLPDSYQKTKAEPAGYNLDAGKMQFEYVFRVLTRVLTSFASPMVLVLDDLQWADVSSLEILDLLISDTENTNKLMIVGCYRSNEVNENHILYSVIEEISKKPEKQQFQLTQMEIESLNEDQSNKVIMAMLSIDNEERTKGLSEICFKRTNGNPFFLIEFITMLEEEDLISYNLGTLEWKWDKTVIEDRTMSTANVVDLLQARMRKLPDNVLLVMQYAACLGSSSVTLSIIDLLWTEHAVKILGKEKEDITKIFGRLEEANFLEFYGIDAYRFAHDKVKEAALSLGNVSSGSFQSEIGRILFLKLDKAMLEKVLFDVTDLMNKGEVYDTGELVELNIWAAEKAKHISAFNSALKYATKAMELLPERKWSTHRDVALRLYTMAAQLAFALRRTEETNRFIEQVLSQSSITTLEKAPTYITKIAKLTTSDMKPEDAVQTCLVALHDLGLSPGSMWTLPVRALASIFSTIKKTKKMPKEKFRNLSPLRNAKDEAIMTILFRLSYSAYMVKRHVMVMWATNEMVEITLARGVSKTSCLAFSTLGMLAGMAMKDYEAATYFSEVGLLLLKTEPSKYSESSTLASVCQFVLPYTYPLHSCAESILRSYKLGLQSGNFIATSWALQLHSILYPYVMGKRLGDILGRIRQNVSQMEDFKQPEQALLTRIFWQLMLNLAGQSNNPKKLKGTIFDAETFVPERPAQRGFIELAKLELFVFLGDYEQAAELALDAGGVAKGAPGHFLGMIEIFHRGVALYAMARKTKKRKFIKAADNIKSTVDKWAEQKNPNTQHYIMLLNAEQASLQKTKHTQADDQYRKAIALAARTGHIHQAALFNERYADFLFHRKTKTEHEYEAFQDLAEHHANEAIRLYRNWGAFAKVHMLEKERT</sequence>
<dbReference type="InterPro" id="IPR053159">
    <property type="entry name" value="Hybrid_Histidine_Kinase"/>
</dbReference>
<evidence type="ECO:0000256" key="1">
    <source>
        <dbReference type="SAM" id="MobiDB-lite"/>
    </source>
</evidence>
<accession>A0AAD2FJ41</accession>
<feature type="domain" description="Orc1-like AAA ATPase" evidence="2">
    <location>
        <begin position="87"/>
        <end position="318"/>
    </location>
</feature>
<dbReference type="Pfam" id="PF13191">
    <property type="entry name" value="AAA_16"/>
    <property type="match status" value="1"/>
</dbReference>
<dbReference type="InterPro" id="IPR041664">
    <property type="entry name" value="AAA_16"/>
</dbReference>
<dbReference type="PANTHER" id="PTHR43642:SF1">
    <property type="entry name" value="HYBRID SIGNAL TRANSDUCTION HISTIDINE KINASE G"/>
    <property type="match status" value="1"/>
</dbReference>
<protein>
    <recommendedName>
        <fullName evidence="2">Orc1-like AAA ATPase domain-containing protein</fullName>
    </recommendedName>
</protein>
<evidence type="ECO:0000259" key="2">
    <source>
        <dbReference type="Pfam" id="PF13191"/>
    </source>
</evidence>
<name>A0AAD2FJ41_9STRA</name>
<dbReference type="InterPro" id="IPR027417">
    <property type="entry name" value="P-loop_NTPase"/>
</dbReference>
<feature type="region of interest" description="Disordered" evidence="1">
    <location>
        <begin position="1"/>
        <end position="25"/>
    </location>
</feature>
<dbReference type="Gene3D" id="3.40.50.300">
    <property type="entry name" value="P-loop containing nucleotide triphosphate hydrolases"/>
    <property type="match status" value="1"/>
</dbReference>
<dbReference type="SUPFAM" id="SSF52540">
    <property type="entry name" value="P-loop containing nucleoside triphosphate hydrolases"/>
    <property type="match status" value="1"/>
</dbReference>
<reference evidence="3" key="1">
    <citation type="submission" date="2023-08" db="EMBL/GenBank/DDBJ databases">
        <authorList>
            <person name="Audoor S."/>
            <person name="Bilcke G."/>
        </authorList>
    </citation>
    <scope>NUCLEOTIDE SEQUENCE</scope>
</reference>
<feature type="compositionally biased region" description="Polar residues" evidence="1">
    <location>
        <begin position="14"/>
        <end position="23"/>
    </location>
</feature>
<keyword evidence="4" id="KW-1185">Reference proteome</keyword>
<dbReference type="Proteomes" id="UP001295423">
    <property type="component" value="Unassembled WGS sequence"/>
</dbReference>
<dbReference type="EMBL" id="CAKOGP040001113">
    <property type="protein sequence ID" value="CAJ1943341.1"/>
    <property type="molecule type" value="Genomic_DNA"/>
</dbReference>
<dbReference type="PANTHER" id="PTHR43642">
    <property type="entry name" value="HYBRID SIGNAL TRANSDUCTION HISTIDINE KINASE G"/>
    <property type="match status" value="1"/>
</dbReference>